<feature type="region of interest" description="Disordered" evidence="1">
    <location>
        <begin position="1"/>
        <end position="53"/>
    </location>
</feature>
<evidence type="ECO:0000313" key="2">
    <source>
        <dbReference type="EMBL" id="JAA69195.1"/>
    </source>
</evidence>
<sequence length="96" mass="10360">MFIPSCAQYRSPSGTPPPASSAASTPRRPPSRPAGEVALHVRPAPSKMPRPDISKTEFVCHSQLSRPIGDAPALIEMDIIWTGDTDPQHEARYATP</sequence>
<accession>A0A0K8RDI5</accession>
<dbReference type="EMBL" id="GADI01004613">
    <property type="protein sequence ID" value="JAA69195.1"/>
    <property type="molecule type" value="mRNA"/>
</dbReference>
<dbReference type="AlphaFoldDB" id="A0A0K8RDI5"/>
<organism evidence="2">
    <name type="scientific">Ixodes ricinus</name>
    <name type="common">Common tick</name>
    <name type="synonym">Acarus ricinus</name>
    <dbReference type="NCBI Taxonomy" id="34613"/>
    <lineage>
        <taxon>Eukaryota</taxon>
        <taxon>Metazoa</taxon>
        <taxon>Ecdysozoa</taxon>
        <taxon>Arthropoda</taxon>
        <taxon>Chelicerata</taxon>
        <taxon>Arachnida</taxon>
        <taxon>Acari</taxon>
        <taxon>Parasitiformes</taxon>
        <taxon>Ixodida</taxon>
        <taxon>Ixodoidea</taxon>
        <taxon>Ixodidae</taxon>
        <taxon>Ixodinae</taxon>
        <taxon>Ixodes</taxon>
    </lineage>
</organism>
<name>A0A0K8RDI5_IXORI</name>
<protein>
    <submittedName>
        <fullName evidence="2">Putative actin-related protein arp2/3 complex subunit arp2</fullName>
    </submittedName>
</protein>
<evidence type="ECO:0000256" key="1">
    <source>
        <dbReference type="SAM" id="MobiDB-lite"/>
    </source>
</evidence>
<reference evidence="2" key="1">
    <citation type="submission" date="2012-12" db="EMBL/GenBank/DDBJ databases">
        <title>Identification and characterization of a phenylalanine ammonia-lyase gene family in Isatis indigotica Fort.</title>
        <authorList>
            <person name="Liu Q."/>
            <person name="Chen J."/>
            <person name="Zhou X."/>
            <person name="Di P."/>
            <person name="Xiao Y."/>
            <person name="Xuan H."/>
            <person name="Zhang L."/>
            <person name="Chen W."/>
        </authorList>
    </citation>
    <scope>NUCLEOTIDE SEQUENCE</scope>
    <source>
        <tissue evidence="2">Salivary gland</tissue>
    </source>
</reference>
<proteinExistence type="evidence at transcript level"/>